<dbReference type="EMBL" id="JPKZ01002491">
    <property type="protein sequence ID" value="KHN76430.1"/>
    <property type="molecule type" value="Genomic_DNA"/>
</dbReference>
<keyword evidence="2" id="KW-1185">Reference proteome</keyword>
<sequence length="89" mass="9873">MLKPVRCALPSSQLVRYRVKMADSVFSVAQTALTIFDSLVNLLMMTCELNSLHRPGGKGLLQHQTNEPKRSPEAKCDFIAQNDANNAEL</sequence>
<reference evidence="1 2" key="1">
    <citation type="submission" date="2014-11" db="EMBL/GenBank/DDBJ databases">
        <title>Genetic blueprint of the zoonotic pathogen Toxocara canis.</title>
        <authorList>
            <person name="Zhu X.-Q."/>
            <person name="Korhonen P.K."/>
            <person name="Cai H."/>
            <person name="Young N.D."/>
            <person name="Nejsum P."/>
            <person name="von Samson-Himmelstjerna G."/>
            <person name="Boag P.R."/>
            <person name="Tan P."/>
            <person name="Li Q."/>
            <person name="Min J."/>
            <person name="Yang Y."/>
            <person name="Wang X."/>
            <person name="Fang X."/>
            <person name="Hall R.S."/>
            <person name="Hofmann A."/>
            <person name="Sternberg P.W."/>
            <person name="Jex A.R."/>
            <person name="Gasser R.B."/>
        </authorList>
    </citation>
    <scope>NUCLEOTIDE SEQUENCE [LARGE SCALE GENOMIC DNA]</scope>
    <source>
        <strain evidence="1">PN_DK_2014</strain>
    </source>
</reference>
<proteinExistence type="predicted"/>
<evidence type="ECO:0000313" key="2">
    <source>
        <dbReference type="Proteomes" id="UP000031036"/>
    </source>
</evidence>
<dbReference type="AlphaFoldDB" id="A0A0B2V625"/>
<evidence type="ECO:0000313" key="1">
    <source>
        <dbReference type="EMBL" id="KHN76430.1"/>
    </source>
</evidence>
<organism evidence="1 2">
    <name type="scientific">Toxocara canis</name>
    <name type="common">Canine roundworm</name>
    <dbReference type="NCBI Taxonomy" id="6265"/>
    <lineage>
        <taxon>Eukaryota</taxon>
        <taxon>Metazoa</taxon>
        <taxon>Ecdysozoa</taxon>
        <taxon>Nematoda</taxon>
        <taxon>Chromadorea</taxon>
        <taxon>Rhabditida</taxon>
        <taxon>Spirurina</taxon>
        <taxon>Ascaridomorpha</taxon>
        <taxon>Ascaridoidea</taxon>
        <taxon>Toxocaridae</taxon>
        <taxon>Toxocara</taxon>
    </lineage>
</organism>
<comment type="caution">
    <text evidence="1">The sequence shown here is derived from an EMBL/GenBank/DDBJ whole genome shotgun (WGS) entry which is preliminary data.</text>
</comment>
<name>A0A0B2V625_TOXCA</name>
<accession>A0A0B2V625</accession>
<dbReference type="Proteomes" id="UP000031036">
    <property type="component" value="Unassembled WGS sequence"/>
</dbReference>
<gene>
    <name evidence="1" type="ORF">Tcan_13708</name>
</gene>
<protein>
    <submittedName>
        <fullName evidence="1">Uncharacterized protein</fullName>
    </submittedName>
</protein>